<dbReference type="RefSeq" id="WP_153485696.1">
    <property type="nucleotide sequence ID" value="NZ_VDEQ01000260.1"/>
</dbReference>
<gene>
    <name evidence="3" type="ORF">FFZ77_23295</name>
</gene>
<dbReference type="SUPFAM" id="SSF53335">
    <property type="entry name" value="S-adenosyl-L-methionine-dependent methyltransferases"/>
    <property type="match status" value="1"/>
</dbReference>
<dbReference type="InterPro" id="IPR029063">
    <property type="entry name" value="SAM-dependent_MTases_sf"/>
</dbReference>
<dbReference type="Gene3D" id="3.40.50.150">
    <property type="entry name" value="Vaccinia Virus protein VP39"/>
    <property type="match status" value="1"/>
</dbReference>
<feature type="region of interest" description="Disordered" evidence="1">
    <location>
        <begin position="253"/>
        <end position="278"/>
    </location>
</feature>
<organism evidence="3 4">
    <name type="scientific">Streptomyces katsurahamanus</name>
    <dbReference type="NCBI Taxonomy" id="2577098"/>
    <lineage>
        <taxon>Bacteria</taxon>
        <taxon>Bacillati</taxon>
        <taxon>Actinomycetota</taxon>
        <taxon>Actinomycetes</taxon>
        <taxon>Kitasatosporales</taxon>
        <taxon>Streptomycetaceae</taxon>
        <taxon>Streptomyces</taxon>
    </lineage>
</organism>
<dbReference type="GO" id="GO:0032259">
    <property type="term" value="P:methylation"/>
    <property type="evidence" value="ECO:0007669"/>
    <property type="project" value="UniProtKB-KW"/>
</dbReference>
<dbReference type="Pfam" id="PF03372">
    <property type="entry name" value="Exo_endo_phos"/>
    <property type="match status" value="1"/>
</dbReference>
<sequence>MLLASVNLNKRLGASGARSNLAAWLREHGVKIVLAQEPFKPADRTPPTLGGFAFAGGDGHLASWVSEDLAPPAVSSPAPWVQRIELEWLLILQVHLDAYAGASRAAQLAELTAMATVEKGRPLLVCGDFNLAPRPEDGLFGEETSTFTTEAERQALQQLTQVADLIDTTADEAPVFTFERNFNGKPSRFRCDLALLSDHLTATTTIIMDASVRSGPAVFTDHSALLIDLPLTLQAAEPDDVLFALSELTGDGPAAAPTRREYQPHKTAMSRQTPSPASRAVTEYLTGPLGIKTVLDHGCGRGADVAHYRSAGLKAEGFDPHDDFGWPRPEQTGFDLVTSMFVLNVLPDPWQRIQALKDAASFARPGGHVVVVTRSPEEITKAAADGGWSIHHDGFWSSQAKGTFQRGITPGEITALARQAGLQPAEGAPVLPLPGVCHAVLAKPTA</sequence>
<comment type="caution">
    <text evidence="3">The sequence shown here is derived from an EMBL/GenBank/DDBJ whole genome shotgun (WGS) entry which is preliminary data.</text>
</comment>
<dbReference type="InterPro" id="IPR005135">
    <property type="entry name" value="Endo/exonuclease/phosphatase"/>
</dbReference>
<evidence type="ECO:0000313" key="4">
    <source>
        <dbReference type="Proteomes" id="UP000460558"/>
    </source>
</evidence>
<dbReference type="EMBL" id="VDEQ01000260">
    <property type="protein sequence ID" value="MQS38425.1"/>
    <property type="molecule type" value="Genomic_DNA"/>
</dbReference>
<reference evidence="3 4" key="1">
    <citation type="submission" date="2019-06" db="EMBL/GenBank/DDBJ databases">
        <title>Comparative genomics and metabolomics analyses of clavulanic acid producing Streptomyces species provides insight into specialized metabolism and evolution of beta-lactam biosynthetic gene clusters.</title>
        <authorList>
            <person name="Moore M.A."/>
            <person name="Cruz-Morales P."/>
            <person name="Barona Gomez F."/>
            <person name="Kapil T."/>
        </authorList>
    </citation>
    <scope>NUCLEOTIDE SEQUENCE [LARGE SCALE GENOMIC DNA]</scope>
    <source>
        <strain evidence="3 4">T-272</strain>
    </source>
</reference>
<protein>
    <submittedName>
        <fullName evidence="3">Methyltransferase domain-containing protein</fullName>
    </submittedName>
</protein>
<dbReference type="Pfam" id="PF13489">
    <property type="entry name" value="Methyltransf_23"/>
    <property type="match status" value="1"/>
</dbReference>
<proteinExistence type="predicted"/>
<dbReference type="Proteomes" id="UP000460558">
    <property type="component" value="Unassembled WGS sequence"/>
</dbReference>
<keyword evidence="3" id="KW-0489">Methyltransferase</keyword>
<dbReference type="Gene3D" id="3.60.10.10">
    <property type="entry name" value="Endonuclease/exonuclease/phosphatase"/>
    <property type="match status" value="1"/>
</dbReference>
<dbReference type="GO" id="GO:0008168">
    <property type="term" value="F:methyltransferase activity"/>
    <property type="evidence" value="ECO:0007669"/>
    <property type="project" value="UniProtKB-KW"/>
</dbReference>
<evidence type="ECO:0000313" key="3">
    <source>
        <dbReference type="EMBL" id="MQS38425.1"/>
    </source>
</evidence>
<accession>A0ABW9NYU6</accession>
<dbReference type="InterPro" id="IPR036691">
    <property type="entry name" value="Endo/exonu/phosph_ase_sf"/>
</dbReference>
<name>A0ABW9NYU6_9ACTN</name>
<dbReference type="SUPFAM" id="SSF56219">
    <property type="entry name" value="DNase I-like"/>
    <property type="match status" value="1"/>
</dbReference>
<evidence type="ECO:0000256" key="1">
    <source>
        <dbReference type="SAM" id="MobiDB-lite"/>
    </source>
</evidence>
<keyword evidence="4" id="KW-1185">Reference proteome</keyword>
<evidence type="ECO:0000259" key="2">
    <source>
        <dbReference type="Pfam" id="PF03372"/>
    </source>
</evidence>
<keyword evidence="3" id="KW-0808">Transferase</keyword>
<feature type="domain" description="Endonuclease/exonuclease/phosphatase" evidence="2">
    <location>
        <begin position="5"/>
        <end position="211"/>
    </location>
</feature>